<dbReference type="InterPro" id="IPR047141">
    <property type="entry name" value="Stealth"/>
</dbReference>
<keyword evidence="4" id="KW-0812">Transmembrane</keyword>
<dbReference type="GO" id="GO:0005794">
    <property type="term" value="C:Golgi apparatus"/>
    <property type="evidence" value="ECO:0007669"/>
    <property type="project" value="TreeGrafter"/>
</dbReference>
<comment type="caution">
    <text evidence="7">The sequence shown here is derived from an EMBL/GenBank/DDBJ whole genome shotgun (WGS) entry which is preliminary data.</text>
</comment>
<feature type="transmembrane region" description="Helical" evidence="4">
    <location>
        <begin position="45"/>
        <end position="65"/>
    </location>
</feature>
<keyword evidence="8" id="KW-1185">Reference proteome</keyword>
<dbReference type="GeneID" id="26906986"/>
<reference evidence="7 8" key="1">
    <citation type="submission" date="2015-07" db="EMBL/GenBank/DDBJ databases">
        <title>High-quality genome of monoxenous trypanosomatid Leptomonas pyrrhocoris.</title>
        <authorList>
            <person name="Flegontov P."/>
            <person name="Butenko A."/>
            <person name="Firsov S."/>
            <person name="Vlcek C."/>
            <person name="Logacheva M.D."/>
            <person name="Field M."/>
            <person name="Filatov D."/>
            <person name="Flegontova O."/>
            <person name="Gerasimov E."/>
            <person name="Jackson A.P."/>
            <person name="Kelly S."/>
            <person name="Opperdoes F."/>
            <person name="O'Reilly A."/>
            <person name="Votypka J."/>
            <person name="Yurchenko V."/>
            <person name="Lukes J."/>
        </authorList>
    </citation>
    <scope>NUCLEOTIDE SEQUENCE [LARGE SCALE GENOMIC DNA]</scope>
    <source>
        <strain evidence="7">H10</strain>
    </source>
</reference>
<evidence type="ECO:0000313" key="7">
    <source>
        <dbReference type="EMBL" id="KPA77921.1"/>
    </source>
</evidence>
<feature type="region of interest" description="Disordered" evidence="3">
    <location>
        <begin position="80"/>
        <end position="117"/>
    </location>
</feature>
<evidence type="ECO:0000256" key="4">
    <source>
        <dbReference type="SAM" id="Phobius"/>
    </source>
</evidence>
<feature type="compositionally biased region" description="Polar residues" evidence="3">
    <location>
        <begin position="95"/>
        <end position="114"/>
    </location>
</feature>
<dbReference type="EMBL" id="LGTL01000015">
    <property type="protein sequence ID" value="KPA77921.1"/>
    <property type="molecule type" value="Genomic_DNA"/>
</dbReference>
<accession>A0A0N1J4L7</accession>
<dbReference type="OMA" id="ACHASYL"/>
<dbReference type="InterPro" id="IPR031357">
    <property type="entry name" value="Stealth_CR3"/>
</dbReference>
<name>A0A0N1J4L7_LEPPY</name>
<proteinExistence type="inferred from homology"/>
<feature type="domain" description="Stealth protein CR3 conserved region 3" evidence="6">
    <location>
        <begin position="491"/>
        <end position="540"/>
    </location>
</feature>
<evidence type="ECO:0000256" key="2">
    <source>
        <dbReference type="ARBA" id="ARBA00022679"/>
    </source>
</evidence>
<sequence length="915" mass="101175">MLPYSRIRGNREVPESVHVRLPDTLPPHLPPTASRRRLGKPKSTLLSVACGTLFVVAVVTVYVLTSFSNSMGALRVDKAEAEKGSPVPTVALTPQPATGTSVEPPATTRTQIPTPVSPHRYVNVFDRQDTRTARPEPVFDDVMSQFESGEYAPEEPARLPGLTINRRTYTPQELLQLYGNTDYIYSFVNGSEMNHHFRKRTLGDCIGQFRELENAVYAHGGELSSGVQLQHKSTAPACHASYLKKMTETATIADLFKILPNHIRPGIGDRETDELRHSIRSLEQHVQWHRGRVVIVSPGHHPDVGGRREELPCRCVRCASVQALRSRTTVHQDAVMPYGMRLTVDSHVIEQHIWRVRNTTAVHVYMNDDYFVNRDVAITDLFNQYGGTIVRVEKGILRNGQLGPEQGGTWGEGVRHTQLFNIMELDLRHDDYLPEDLLSRWTAERAENHVDLSVPLLPVALNDIVDVAHGYTAAENWPRSVPPRRYRRYATHAPFVYCTNMFRFMQTRYAREFAHNAYLHRTRQARDLYVPFVYNAFVMARPWVASPKFLPYLMQLHRSRGRTPTEAPPSVEIALDNFDSCGQSTLRGGRLASQCLYGKFQDNLTLNVQLTERIRVEDPLYFNINAGFNSEEASNQLRKFLHDKFPTPVYLEQAPATTAADPEAAAADGDGEKDATAAAAAAANVVADAVLPPLFDALMALPVVGVVSYEEGVCPLVRSLSLAFAGHHRGRVHVAVQRYGDGEADETLREARTRLRNRVISATPVLKCAYGSAVKVASSARGEGVADVARRVLQASDGAGVVLPSTCGAGDGGAAGLRVRGFVMDARTPHAPVTSTAALRAALSMPGQTLALEDFRAVRVGPDDRDVVLVLAREDAAAKAVHWIDGASENDLLVTYPLPVEQYENLGAQLQWSQP</sequence>
<evidence type="ECO:0000256" key="3">
    <source>
        <dbReference type="SAM" id="MobiDB-lite"/>
    </source>
</evidence>
<dbReference type="VEuPathDB" id="TriTrypDB:LpyrH10_15_1100"/>
<dbReference type="PANTHER" id="PTHR24045:SF0">
    <property type="entry name" value="N-ACETYLGLUCOSAMINE-1-PHOSPHOTRANSFERASE SUBUNITS ALPHA_BETA"/>
    <property type="match status" value="1"/>
</dbReference>
<evidence type="ECO:0000313" key="8">
    <source>
        <dbReference type="Proteomes" id="UP000037923"/>
    </source>
</evidence>
<dbReference type="AlphaFoldDB" id="A0A0N1J4L7"/>
<dbReference type="RefSeq" id="XP_015656360.1">
    <property type="nucleotide sequence ID" value="XM_015805067.1"/>
</dbReference>
<dbReference type="OrthoDB" id="263283at2759"/>
<dbReference type="Proteomes" id="UP000037923">
    <property type="component" value="Unassembled WGS sequence"/>
</dbReference>
<evidence type="ECO:0000259" key="5">
    <source>
        <dbReference type="Pfam" id="PF11380"/>
    </source>
</evidence>
<organism evidence="7 8">
    <name type="scientific">Leptomonas pyrrhocoris</name>
    <name type="common">Firebug parasite</name>
    <dbReference type="NCBI Taxonomy" id="157538"/>
    <lineage>
        <taxon>Eukaryota</taxon>
        <taxon>Discoba</taxon>
        <taxon>Euglenozoa</taxon>
        <taxon>Kinetoplastea</taxon>
        <taxon>Metakinetoplastina</taxon>
        <taxon>Trypanosomatida</taxon>
        <taxon>Trypanosomatidae</taxon>
        <taxon>Leishmaniinae</taxon>
        <taxon>Leptomonas</taxon>
    </lineage>
</organism>
<dbReference type="Pfam" id="PF17102">
    <property type="entry name" value="Stealth_CR3"/>
    <property type="match status" value="1"/>
</dbReference>
<evidence type="ECO:0000259" key="6">
    <source>
        <dbReference type="Pfam" id="PF17102"/>
    </source>
</evidence>
<comment type="similarity">
    <text evidence="1">Belongs to the stealth family.</text>
</comment>
<protein>
    <recommendedName>
        <fullName evidence="9">Stealth protein CR3 conserved region 3 domain-containing protein</fullName>
    </recommendedName>
</protein>
<dbReference type="PANTHER" id="PTHR24045">
    <property type="match status" value="1"/>
</dbReference>
<evidence type="ECO:0000256" key="1">
    <source>
        <dbReference type="ARBA" id="ARBA00007583"/>
    </source>
</evidence>
<evidence type="ECO:0008006" key="9">
    <source>
        <dbReference type="Google" id="ProtNLM"/>
    </source>
</evidence>
<gene>
    <name evidence="7" type="ORF">ABB37_06700</name>
</gene>
<keyword evidence="4" id="KW-0472">Membrane</keyword>
<dbReference type="GO" id="GO:0016772">
    <property type="term" value="F:transferase activity, transferring phosphorus-containing groups"/>
    <property type="evidence" value="ECO:0007669"/>
    <property type="project" value="InterPro"/>
</dbReference>
<keyword evidence="2" id="KW-0808">Transferase</keyword>
<feature type="domain" description="Stealth protein CR2 conserved region 2" evidence="5">
    <location>
        <begin position="270"/>
        <end position="386"/>
    </location>
</feature>
<dbReference type="Pfam" id="PF11380">
    <property type="entry name" value="Stealth_CR2"/>
    <property type="match status" value="1"/>
</dbReference>
<dbReference type="InterPro" id="IPR021520">
    <property type="entry name" value="Stealth_CR2"/>
</dbReference>
<keyword evidence="4" id="KW-1133">Transmembrane helix</keyword>